<organism evidence="1 2">
    <name type="scientific">Setaria italica</name>
    <name type="common">Foxtail millet</name>
    <name type="synonym">Panicum italicum</name>
    <dbReference type="NCBI Taxonomy" id="4555"/>
    <lineage>
        <taxon>Eukaryota</taxon>
        <taxon>Viridiplantae</taxon>
        <taxon>Streptophyta</taxon>
        <taxon>Embryophyta</taxon>
        <taxon>Tracheophyta</taxon>
        <taxon>Spermatophyta</taxon>
        <taxon>Magnoliopsida</taxon>
        <taxon>Liliopsida</taxon>
        <taxon>Poales</taxon>
        <taxon>Poaceae</taxon>
        <taxon>PACMAD clade</taxon>
        <taxon>Panicoideae</taxon>
        <taxon>Panicodae</taxon>
        <taxon>Paniceae</taxon>
        <taxon>Cenchrinae</taxon>
        <taxon>Setaria</taxon>
    </lineage>
</organism>
<dbReference type="AlphaFoldDB" id="A0A0Q3RJP5"/>
<dbReference type="EMBL" id="AGNK02003301">
    <property type="status" value="NOT_ANNOTATED_CDS"/>
    <property type="molecule type" value="Genomic_DNA"/>
</dbReference>
<proteinExistence type="predicted"/>
<dbReference type="EnsemblPlants" id="KQL06908">
    <property type="protein sequence ID" value="KQL06908"/>
    <property type="gene ID" value="SETIT_004993mg"/>
</dbReference>
<dbReference type="Proteomes" id="UP000004995">
    <property type="component" value="Unassembled WGS sequence"/>
</dbReference>
<dbReference type="InParanoid" id="A0A0Q3RJP5"/>
<accession>A0A0Q3RJP5</accession>
<reference evidence="2" key="1">
    <citation type="journal article" date="2012" name="Nat. Biotechnol.">
        <title>Reference genome sequence of the model plant Setaria.</title>
        <authorList>
            <person name="Bennetzen J.L."/>
            <person name="Schmutz J."/>
            <person name="Wang H."/>
            <person name="Percifield R."/>
            <person name="Hawkins J."/>
            <person name="Pontaroli A.C."/>
            <person name="Estep M."/>
            <person name="Feng L."/>
            <person name="Vaughn J.N."/>
            <person name="Grimwood J."/>
            <person name="Jenkins J."/>
            <person name="Barry K."/>
            <person name="Lindquist E."/>
            <person name="Hellsten U."/>
            <person name="Deshpande S."/>
            <person name="Wang X."/>
            <person name="Wu X."/>
            <person name="Mitros T."/>
            <person name="Triplett J."/>
            <person name="Yang X."/>
            <person name="Ye C.Y."/>
            <person name="Mauro-Herrera M."/>
            <person name="Wang L."/>
            <person name="Li P."/>
            <person name="Sharma M."/>
            <person name="Sharma R."/>
            <person name="Ronald P.C."/>
            <person name="Panaud O."/>
            <person name="Kellogg E.A."/>
            <person name="Brutnell T.P."/>
            <person name="Doust A.N."/>
            <person name="Tuskan G.A."/>
            <person name="Rokhsar D."/>
            <person name="Devos K.M."/>
        </authorList>
    </citation>
    <scope>NUCLEOTIDE SEQUENCE [LARGE SCALE GENOMIC DNA]</scope>
    <source>
        <strain evidence="2">cv. Yugu1</strain>
    </source>
</reference>
<evidence type="ECO:0000313" key="2">
    <source>
        <dbReference type="Proteomes" id="UP000004995"/>
    </source>
</evidence>
<keyword evidence="2" id="KW-1185">Reference proteome</keyword>
<reference evidence="1" key="2">
    <citation type="submission" date="2018-08" db="UniProtKB">
        <authorList>
            <consortium name="EnsemblPlants"/>
        </authorList>
    </citation>
    <scope>IDENTIFICATION</scope>
    <source>
        <strain evidence="1">Yugu1</strain>
    </source>
</reference>
<sequence>MAIGKQKTVVLYPSLGV</sequence>
<evidence type="ECO:0000313" key="1">
    <source>
        <dbReference type="EnsemblPlants" id="KQL06908"/>
    </source>
</evidence>
<dbReference type="Gramene" id="KQL06908">
    <property type="protein sequence ID" value="KQL06908"/>
    <property type="gene ID" value="SETIT_004993mg"/>
</dbReference>
<name>A0A0Q3RJP5_SETIT</name>
<dbReference type="eggNOG" id="KOG1192">
    <property type="taxonomic scope" value="Eukaryota"/>
</dbReference>
<protein>
    <submittedName>
        <fullName evidence="1">Uncharacterized protein</fullName>
    </submittedName>
</protein>